<evidence type="ECO:0000256" key="5">
    <source>
        <dbReference type="ARBA" id="ARBA00023136"/>
    </source>
</evidence>
<evidence type="ECO:0000256" key="4">
    <source>
        <dbReference type="ARBA" id="ARBA00022989"/>
    </source>
</evidence>
<evidence type="ECO:0000313" key="7">
    <source>
        <dbReference type="EMBL" id="MBP2437142.1"/>
    </source>
</evidence>
<dbReference type="PANTHER" id="PTHR43701">
    <property type="entry name" value="MEMBRANE TRANSPORTER PROTEIN MJ0441-RELATED"/>
    <property type="match status" value="1"/>
</dbReference>
<dbReference type="PANTHER" id="PTHR43701:SF2">
    <property type="entry name" value="MEMBRANE TRANSPORTER PROTEIN YJNA-RELATED"/>
    <property type="match status" value="1"/>
</dbReference>
<evidence type="ECO:0000256" key="3">
    <source>
        <dbReference type="ARBA" id="ARBA00022692"/>
    </source>
</evidence>
<evidence type="ECO:0000256" key="6">
    <source>
        <dbReference type="RuleBase" id="RU363041"/>
    </source>
</evidence>
<dbReference type="InterPro" id="IPR051598">
    <property type="entry name" value="TSUP/Inactive_protease-like"/>
</dbReference>
<protein>
    <recommendedName>
        <fullName evidence="6">Probable membrane transporter protein</fullName>
    </recommendedName>
</protein>
<feature type="transmembrane region" description="Helical" evidence="6">
    <location>
        <begin position="12"/>
        <end position="45"/>
    </location>
</feature>
<evidence type="ECO:0000256" key="2">
    <source>
        <dbReference type="ARBA" id="ARBA00009142"/>
    </source>
</evidence>
<reference evidence="7 8" key="1">
    <citation type="submission" date="2021-03" db="EMBL/GenBank/DDBJ databases">
        <title>Sequencing the genomes of 1000 actinobacteria strains.</title>
        <authorList>
            <person name="Klenk H.-P."/>
        </authorList>
    </citation>
    <scope>NUCLEOTIDE SEQUENCE [LARGE SCALE GENOMIC DNA]</scope>
    <source>
        <strain evidence="7 8">DSM 24221</strain>
    </source>
</reference>
<keyword evidence="5 6" id="KW-0472">Membrane</keyword>
<feature type="transmembrane region" description="Helical" evidence="6">
    <location>
        <begin position="51"/>
        <end position="71"/>
    </location>
</feature>
<comment type="caution">
    <text evidence="7">The sequence shown here is derived from an EMBL/GenBank/DDBJ whole genome shotgun (WGS) entry which is preliminary data.</text>
</comment>
<sequence length="266" mass="26954">MMSGNRGAKTLLTFLAIGLVSGFMSGLFGVGGGTVIVPLLVTFALFGQKLASGTSGASIIFTAAVGVISYATGGNVDWLAAGLLAAGGIVGAPIGAQLLHKLSEAFLRWFFVGFLAVVIVSLFFIVPDRDVSAVPMNIWLGAALVGVGVLTGILSGLIGVGGGIIVVPVLILLFGTSDLVAKGTSLLMMIPTTISGAIRNAKNKNIDFVAAGIVAVATVITTPLGTIVAGVTSPFVANILFAAFLVIIAVQMGQKAIKAQRKNKEN</sequence>
<accession>A0ABS4ZIP6</accession>
<evidence type="ECO:0000313" key="8">
    <source>
        <dbReference type="Proteomes" id="UP001519362"/>
    </source>
</evidence>
<feature type="transmembrane region" description="Helical" evidence="6">
    <location>
        <begin position="208"/>
        <end position="229"/>
    </location>
</feature>
<feature type="transmembrane region" description="Helical" evidence="6">
    <location>
        <begin position="138"/>
        <end position="158"/>
    </location>
</feature>
<keyword evidence="4 6" id="KW-1133">Transmembrane helix</keyword>
<keyword evidence="6" id="KW-1003">Cell membrane</keyword>
<organism evidence="7 8">
    <name type="scientific">Microbacterium amylolyticum</name>
    <dbReference type="NCBI Taxonomy" id="936337"/>
    <lineage>
        <taxon>Bacteria</taxon>
        <taxon>Bacillati</taxon>
        <taxon>Actinomycetota</taxon>
        <taxon>Actinomycetes</taxon>
        <taxon>Micrococcales</taxon>
        <taxon>Microbacteriaceae</taxon>
        <taxon>Microbacterium</taxon>
    </lineage>
</organism>
<comment type="similarity">
    <text evidence="2 6">Belongs to the 4-toluene sulfonate uptake permease (TSUP) (TC 2.A.102) family.</text>
</comment>
<name>A0ABS4ZIP6_9MICO</name>
<dbReference type="Pfam" id="PF01925">
    <property type="entry name" value="TauE"/>
    <property type="match status" value="2"/>
</dbReference>
<dbReference type="RefSeq" id="WP_165134698.1">
    <property type="nucleotide sequence ID" value="NZ_CP049253.1"/>
</dbReference>
<keyword evidence="8" id="KW-1185">Reference proteome</keyword>
<proteinExistence type="inferred from homology"/>
<feature type="transmembrane region" description="Helical" evidence="6">
    <location>
        <begin position="106"/>
        <end position="126"/>
    </location>
</feature>
<dbReference type="Proteomes" id="UP001519362">
    <property type="component" value="Unassembled WGS sequence"/>
</dbReference>
<comment type="subcellular location">
    <subcellularLocation>
        <location evidence="6">Cell membrane</location>
        <topology evidence="6">Multi-pass membrane protein</topology>
    </subcellularLocation>
    <subcellularLocation>
        <location evidence="1">Membrane</location>
        <topology evidence="1">Multi-pass membrane protein</topology>
    </subcellularLocation>
</comment>
<feature type="transmembrane region" description="Helical" evidence="6">
    <location>
        <begin position="164"/>
        <end position="187"/>
    </location>
</feature>
<dbReference type="EMBL" id="JAGIOL010000001">
    <property type="protein sequence ID" value="MBP2437142.1"/>
    <property type="molecule type" value="Genomic_DNA"/>
</dbReference>
<feature type="transmembrane region" description="Helical" evidence="6">
    <location>
        <begin position="235"/>
        <end position="253"/>
    </location>
</feature>
<gene>
    <name evidence="7" type="ORF">JOF34_001728</name>
</gene>
<evidence type="ECO:0000256" key="1">
    <source>
        <dbReference type="ARBA" id="ARBA00004141"/>
    </source>
</evidence>
<dbReference type="InterPro" id="IPR002781">
    <property type="entry name" value="TM_pro_TauE-like"/>
</dbReference>
<keyword evidence="3 6" id="KW-0812">Transmembrane</keyword>
<feature type="transmembrane region" description="Helical" evidence="6">
    <location>
        <begin position="78"/>
        <end position="100"/>
    </location>
</feature>